<dbReference type="AlphaFoldDB" id="A0A2B4SBW2"/>
<proteinExistence type="predicted"/>
<dbReference type="InterPro" id="IPR044775">
    <property type="entry name" value="MFS_ERD6/Tret1-like"/>
</dbReference>
<dbReference type="GO" id="GO:0005886">
    <property type="term" value="C:plasma membrane"/>
    <property type="evidence" value="ECO:0007669"/>
    <property type="project" value="UniProtKB-SubCell"/>
</dbReference>
<evidence type="ECO:0000256" key="3">
    <source>
        <dbReference type="ARBA" id="ARBA00022475"/>
    </source>
</evidence>
<evidence type="ECO:0000256" key="8">
    <source>
        <dbReference type="SAM" id="Phobius"/>
    </source>
</evidence>
<evidence type="ECO:0000313" key="10">
    <source>
        <dbReference type="EMBL" id="PFX26078.1"/>
    </source>
</evidence>
<dbReference type="PROSITE" id="PS50850">
    <property type="entry name" value="MFS"/>
    <property type="match status" value="1"/>
</dbReference>
<feature type="transmembrane region" description="Helical" evidence="8">
    <location>
        <begin position="398"/>
        <end position="417"/>
    </location>
</feature>
<evidence type="ECO:0000256" key="4">
    <source>
        <dbReference type="ARBA" id="ARBA00022597"/>
    </source>
</evidence>
<dbReference type="InterPro" id="IPR005828">
    <property type="entry name" value="MFS_sugar_transport-like"/>
</dbReference>
<keyword evidence="5 8" id="KW-0812">Transmembrane</keyword>
<evidence type="ECO:0000259" key="9">
    <source>
        <dbReference type="PROSITE" id="PS50850"/>
    </source>
</evidence>
<name>A0A2B4SBW2_STYPI</name>
<accession>A0A2B4SBW2</accession>
<feature type="transmembrane region" description="Helical" evidence="8">
    <location>
        <begin position="277"/>
        <end position="297"/>
    </location>
</feature>
<dbReference type="PANTHER" id="PTHR48021">
    <property type="match status" value="1"/>
</dbReference>
<dbReference type="FunFam" id="1.20.1250.20:FF:000218">
    <property type="entry name" value="facilitated trehalose transporter Tret1"/>
    <property type="match status" value="1"/>
</dbReference>
<dbReference type="STRING" id="50429.A0A2B4SBW2"/>
<dbReference type="Gene3D" id="1.20.1250.20">
    <property type="entry name" value="MFS general substrate transporter like domains"/>
    <property type="match status" value="2"/>
</dbReference>
<evidence type="ECO:0000256" key="2">
    <source>
        <dbReference type="ARBA" id="ARBA00022448"/>
    </source>
</evidence>
<evidence type="ECO:0000256" key="1">
    <source>
        <dbReference type="ARBA" id="ARBA00004651"/>
    </source>
</evidence>
<feature type="transmembrane region" description="Helical" evidence="8">
    <location>
        <begin position="26"/>
        <end position="51"/>
    </location>
</feature>
<feature type="transmembrane region" description="Helical" evidence="8">
    <location>
        <begin position="214"/>
        <end position="238"/>
    </location>
</feature>
<gene>
    <name evidence="10" type="primary">Slc2a8</name>
    <name evidence="10" type="ORF">AWC38_SpisGene9243</name>
</gene>
<organism evidence="10 11">
    <name type="scientific">Stylophora pistillata</name>
    <name type="common">Smooth cauliflower coral</name>
    <dbReference type="NCBI Taxonomy" id="50429"/>
    <lineage>
        <taxon>Eukaryota</taxon>
        <taxon>Metazoa</taxon>
        <taxon>Cnidaria</taxon>
        <taxon>Anthozoa</taxon>
        <taxon>Hexacorallia</taxon>
        <taxon>Scleractinia</taxon>
        <taxon>Astrocoeniina</taxon>
        <taxon>Pocilloporidae</taxon>
        <taxon>Stylophora</taxon>
    </lineage>
</organism>
<evidence type="ECO:0000313" key="11">
    <source>
        <dbReference type="Proteomes" id="UP000225706"/>
    </source>
</evidence>
<feature type="transmembrane region" description="Helical" evidence="8">
    <location>
        <begin position="367"/>
        <end position="386"/>
    </location>
</feature>
<feature type="transmembrane region" description="Helical" evidence="8">
    <location>
        <begin position="99"/>
        <end position="118"/>
    </location>
</feature>
<dbReference type="PRINTS" id="PR00171">
    <property type="entry name" value="SUGRTRNSPORT"/>
</dbReference>
<sequence>MAEREKEFSTSIQSNEMLQNDRVGRAILATLIAALGPLSFGYCMGYSSSALEDLQNAENSSGVRLSVDQGSWFSSLVTIGAIFGSPLGGWAIDKFGRKSTIMLCVIPFVLGWLLISFAHDVAMLYTGGIITGMGCGVISLAVPVYIAEVVPALLQTPRWCLAKNKRREALDSLLWFRGPNADTEHECFVIESTLERQETLKLQDWLSPVIAKPLIISLGLMVFQQFCGVNAVLFNAAHIFAEAGFKDGKLVSIAVGLVQFVGTALACLVMDKAGRRILLWTTAIGMCVSLAALGVYFEIYIPPEGEGSASETVSLLGSISHSVPAKKISWLSILCIVLFNLMFALAWGPVPWLVMSEIFPLRARGPASSFATLANWTLAFVVTKTYQSMVDALSIQGVYWFYAGFCLLAFIFVLVLMPETKGKTLEEIETMFDKQNTQYERLH</sequence>
<comment type="caution">
    <text evidence="10">The sequence shown here is derived from an EMBL/GenBank/DDBJ whole genome shotgun (WGS) entry which is preliminary data.</text>
</comment>
<protein>
    <submittedName>
        <fullName evidence="10">Solute carrier family 2, facilitated glucose transporter member 8</fullName>
    </submittedName>
</protein>
<dbReference type="OrthoDB" id="6612291at2759"/>
<evidence type="ECO:0000256" key="7">
    <source>
        <dbReference type="ARBA" id="ARBA00023136"/>
    </source>
</evidence>
<keyword evidence="2" id="KW-0813">Transport</keyword>
<dbReference type="GO" id="GO:0051119">
    <property type="term" value="F:sugar transmembrane transporter activity"/>
    <property type="evidence" value="ECO:0007669"/>
    <property type="project" value="InterPro"/>
</dbReference>
<reference evidence="11" key="1">
    <citation type="journal article" date="2017" name="bioRxiv">
        <title>Comparative analysis of the genomes of Stylophora pistillata and Acropora digitifera provides evidence for extensive differences between species of corals.</title>
        <authorList>
            <person name="Voolstra C.R."/>
            <person name="Li Y."/>
            <person name="Liew Y.J."/>
            <person name="Baumgarten S."/>
            <person name="Zoccola D."/>
            <person name="Flot J.-F."/>
            <person name="Tambutte S."/>
            <person name="Allemand D."/>
            <person name="Aranda M."/>
        </authorList>
    </citation>
    <scope>NUCLEOTIDE SEQUENCE [LARGE SCALE GENOMIC DNA]</scope>
</reference>
<dbReference type="Proteomes" id="UP000225706">
    <property type="component" value="Unassembled WGS sequence"/>
</dbReference>
<dbReference type="PANTHER" id="PTHR48021:SF1">
    <property type="entry name" value="GH07001P-RELATED"/>
    <property type="match status" value="1"/>
</dbReference>
<feature type="transmembrane region" description="Helical" evidence="8">
    <location>
        <begin position="71"/>
        <end position="92"/>
    </location>
</feature>
<dbReference type="InterPro" id="IPR050549">
    <property type="entry name" value="MFS_Trehalose_Transporter"/>
</dbReference>
<feature type="transmembrane region" description="Helical" evidence="8">
    <location>
        <begin position="250"/>
        <end position="270"/>
    </location>
</feature>
<keyword evidence="6 8" id="KW-1133">Transmembrane helix</keyword>
<dbReference type="InterPro" id="IPR003663">
    <property type="entry name" value="Sugar/inositol_transpt"/>
</dbReference>
<feature type="domain" description="Major facilitator superfamily (MFS) profile" evidence="9">
    <location>
        <begin position="1"/>
        <end position="421"/>
    </location>
</feature>
<keyword evidence="4 10" id="KW-0762">Sugar transport</keyword>
<dbReference type="InterPro" id="IPR020846">
    <property type="entry name" value="MFS_dom"/>
</dbReference>
<keyword evidence="3" id="KW-1003">Cell membrane</keyword>
<dbReference type="InterPro" id="IPR036259">
    <property type="entry name" value="MFS_trans_sf"/>
</dbReference>
<evidence type="ECO:0000256" key="6">
    <source>
        <dbReference type="ARBA" id="ARBA00022989"/>
    </source>
</evidence>
<feature type="transmembrane region" description="Helical" evidence="8">
    <location>
        <begin position="124"/>
        <end position="146"/>
    </location>
</feature>
<comment type="subcellular location">
    <subcellularLocation>
        <location evidence="1">Cell membrane</location>
        <topology evidence="1">Multi-pass membrane protein</topology>
    </subcellularLocation>
</comment>
<keyword evidence="7 8" id="KW-0472">Membrane</keyword>
<dbReference type="CDD" id="cd17358">
    <property type="entry name" value="MFS_GLUT6_8_Class3_like"/>
    <property type="match status" value="1"/>
</dbReference>
<dbReference type="Pfam" id="PF00083">
    <property type="entry name" value="Sugar_tr"/>
    <property type="match status" value="2"/>
</dbReference>
<feature type="transmembrane region" description="Helical" evidence="8">
    <location>
        <begin position="330"/>
        <end position="355"/>
    </location>
</feature>
<dbReference type="SUPFAM" id="SSF103473">
    <property type="entry name" value="MFS general substrate transporter"/>
    <property type="match status" value="1"/>
</dbReference>
<dbReference type="EMBL" id="LSMT01000134">
    <property type="protein sequence ID" value="PFX26078.1"/>
    <property type="molecule type" value="Genomic_DNA"/>
</dbReference>
<evidence type="ECO:0000256" key="5">
    <source>
        <dbReference type="ARBA" id="ARBA00022692"/>
    </source>
</evidence>
<keyword evidence="11" id="KW-1185">Reference proteome</keyword>